<dbReference type="InterPro" id="IPR029024">
    <property type="entry name" value="TerB-like"/>
</dbReference>
<keyword evidence="3" id="KW-1185">Reference proteome</keyword>
<dbReference type="SUPFAM" id="SSF158682">
    <property type="entry name" value="TerB-like"/>
    <property type="match status" value="1"/>
</dbReference>
<dbReference type="RefSeq" id="WP_090055760.1">
    <property type="nucleotide sequence ID" value="NZ_FORH01000001.1"/>
</dbReference>
<dbReference type="Proteomes" id="UP000199630">
    <property type="component" value="Unassembled WGS sequence"/>
</dbReference>
<dbReference type="OrthoDB" id="5402150at2"/>
<proteinExistence type="predicted"/>
<evidence type="ECO:0000313" key="3">
    <source>
        <dbReference type="Proteomes" id="UP000199630"/>
    </source>
</evidence>
<reference evidence="3" key="1">
    <citation type="submission" date="2016-10" db="EMBL/GenBank/DDBJ databases">
        <authorList>
            <person name="Varghese N."/>
            <person name="Submissions S."/>
        </authorList>
    </citation>
    <scope>NUCLEOTIDE SEQUENCE [LARGE SCALE GENOMIC DNA]</scope>
    <source>
        <strain evidence="3">DSM 26471</strain>
    </source>
</reference>
<accession>A0A1I3IYQ5</accession>
<dbReference type="Gene3D" id="1.10.3680.10">
    <property type="entry name" value="TerB-like"/>
    <property type="match status" value="1"/>
</dbReference>
<organism evidence="2 3">
    <name type="scientific">Celeribacter neptunius</name>
    <dbReference type="NCBI Taxonomy" id="588602"/>
    <lineage>
        <taxon>Bacteria</taxon>
        <taxon>Pseudomonadati</taxon>
        <taxon>Pseudomonadota</taxon>
        <taxon>Alphaproteobacteria</taxon>
        <taxon>Rhodobacterales</taxon>
        <taxon>Roseobacteraceae</taxon>
        <taxon>Celeribacter</taxon>
    </lineage>
</organism>
<feature type="domain" description="Co-chaperone DjlA N-terminal" evidence="1">
    <location>
        <begin position="24"/>
        <end position="139"/>
    </location>
</feature>
<evidence type="ECO:0000259" key="1">
    <source>
        <dbReference type="Pfam" id="PF05099"/>
    </source>
</evidence>
<dbReference type="STRING" id="588602.SAMN04487991_0178"/>
<dbReference type="InterPro" id="IPR007791">
    <property type="entry name" value="DjlA_N"/>
</dbReference>
<dbReference type="EMBL" id="FORH01000001">
    <property type="protein sequence ID" value="SFI53071.1"/>
    <property type="molecule type" value="Genomic_DNA"/>
</dbReference>
<gene>
    <name evidence="2" type="ORF">SAMN04487991_0178</name>
</gene>
<evidence type="ECO:0000313" key="2">
    <source>
        <dbReference type="EMBL" id="SFI53071.1"/>
    </source>
</evidence>
<dbReference type="AlphaFoldDB" id="A0A1I3IYQ5"/>
<dbReference type="CDD" id="cd07313">
    <property type="entry name" value="terB_like_2"/>
    <property type="match status" value="1"/>
</dbReference>
<name>A0A1I3IYQ5_9RHOB</name>
<dbReference type="Pfam" id="PF05099">
    <property type="entry name" value="TerB"/>
    <property type="match status" value="1"/>
</dbReference>
<sequence>MFGDFLKTLLQPEPQPLQDTDARRAMAALLVRVARSDGTYAPEEARRIESLLMTRYQLGPFEAASLRAEAEQLEAEAPDTVRFTRALKDAVPYEERIHVIEGLWSVVLADGVRDQDEDALLRLVANLLGVRDQDSALARRRVEKGLA</sequence>
<protein>
    <submittedName>
        <fullName evidence="2">Uncharacterized conserved protein, tellurite resistance protein B (TerB) family</fullName>
    </submittedName>
</protein>